<organism evidence="3 4">
    <name type="scientific">Deinococcus yavapaiensis KR-236</name>
    <dbReference type="NCBI Taxonomy" id="694435"/>
    <lineage>
        <taxon>Bacteria</taxon>
        <taxon>Thermotogati</taxon>
        <taxon>Deinococcota</taxon>
        <taxon>Deinococci</taxon>
        <taxon>Deinococcales</taxon>
        <taxon>Deinococcaceae</taxon>
        <taxon>Deinococcus</taxon>
    </lineage>
</organism>
<dbReference type="Proteomes" id="UP000248326">
    <property type="component" value="Unassembled WGS sequence"/>
</dbReference>
<dbReference type="Pfam" id="PF07931">
    <property type="entry name" value="CPT"/>
    <property type="match status" value="1"/>
</dbReference>
<dbReference type="EMBL" id="QJSX01000007">
    <property type="protein sequence ID" value="PYE53752.1"/>
    <property type="molecule type" value="Genomic_DNA"/>
</dbReference>
<keyword evidence="4" id="KW-1185">Reference proteome</keyword>
<proteinExistence type="predicted"/>
<sequence length="211" mass="23185">MTAPRTSGRLIVVNGTSSAGKSSLCAALQHLLDEPYWLLGYDRAWMMGPWRYGPVQANERDGVWYDLDPENPTVAVGIGVGPVGQRSVSGLHHMVASLLEQGHNVIVDALFMEAAWFEHAMRLWRPYRPLLVALKPPLEVSERWEAERDATKAGRPTGLARLAYDAVHAHGSFDVELDPSLGTPEDAARQVIERSRGRLGPAQLEAAGETR</sequence>
<dbReference type="GO" id="GO:0016740">
    <property type="term" value="F:transferase activity"/>
    <property type="evidence" value="ECO:0007669"/>
    <property type="project" value="UniProtKB-KW"/>
</dbReference>
<reference evidence="3 4" key="1">
    <citation type="submission" date="2018-06" db="EMBL/GenBank/DDBJ databases">
        <title>Genomic Encyclopedia of Type Strains, Phase IV (KMG-IV): sequencing the most valuable type-strain genomes for metagenomic binning, comparative biology and taxonomic classification.</title>
        <authorList>
            <person name="Goeker M."/>
        </authorList>
    </citation>
    <scope>NUCLEOTIDE SEQUENCE [LARGE SCALE GENOMIC DNA]</scope>
    <source>
        <strain evidence="3 4">DSM 18048</strain>
    </source>
</reference>
<dbReference type="AlphaFoldDB" id="A0A318S9I6"/>
<dbReference type="InterPro" id="IPR012853">
    <property type="entry name" value="CPT"/>
</dbReference>
<dbReference type="Gene3D" id="3.40.50.300">
    <property type="entry name" value="P-loop containing nucleotide triphosphate hydrolases"/>
    <property type="match status" value="1"/>
</dbReference>
<name>A0A318S9I6_9DEIO</name>
<feature type="active site" evidence="1">
    <location>
        <position position="42"/>
    </location>
</feature>
<comment type="caution">
    <text evidence="3">The sequence shown here is derived from an EMBL/GenBank/DDBJ whole genome shotgun (WGS) entry which is preliminary data.</text>
</comment>
<gene>
    <name evidence="3" type="ORF">DES52_10710</name>
</gene>
<dbReference type="PIRSF" id="PIRSF007531">
    <property type="entry name" value="CPT"/>
    <property type="match status" value="1"/>
</dbReference>
<dbReference type="RefSeq" id="WP_245900893.1">
    <property type="nucleotide sequence ID" value="NZ_QJSX01000007.1"/>
</dbReference>
<protein>
    <submittedName>
        <fullName evidence="3">Chloramphenicol 3-O phosphotransferase</fullName>
    </submittedName>
</protein>
<evidence type="ECO:0000313" key="3">
    <source>
        <dbReference type="EMBL" id="PYE53752.1"/>
    </source>
</evidence>
<dbReference type="InterPro" id="IPR027417">
    <property type="entry name" value="P-loop_NTPase"/>
</dbReference>
<dbReference type="SUPFAM" id="SSF52540">
    <property type="entry name" value="P-loop containing nucleoside triphosphate hydrolases"/>
    <property type="match status" value="1"/>
</dbReference>
<evidence type="ECO:0000256" key="2">
    <source>
        <dbReference type="PIRSR" id="PIRSR007531-2"/>
    </source>
</evidence>
<accession>A0A318S9I6</accession>
<feature type="binding site" evidence="2">
    <location>
        <begin position="15"/>
        <end position="22"/>
    </location>
    <ligand>
        <name>ATP</name>
        <dbReference type="ChEBI" id="CHEBI:30616"/>
    </ligand>
</feature>
<dbReference type="GO" id="GO:0005524">
    <property type="term" value="F:ATP binding"/>
    <property type="evidence" value="ECO:0007669"/>
    <property type="project" value="InterPro"/>
</dbReference>
<keyword evidence="3" id="KW-0808">Transferase</keyword>
<evidence type="ECO:0000256" key="1">
    <source>
        <dbReference type="PIRSR" id="PIRSR007531-1"/>
    </source>
</evidence>
<evidence type="ECO:0000313" key="4">
    <source>
        <dbReference type="Proteomes" id="UP000248326"/>
    </source>
</evidence>